<dbReference type="OrthoDB" id="8082928at2"/>
<proteinExistence type="predicted"/>
<dbReference type="InParanoid" id="D6TMK1"/>
<gene>
    <name evidence="1" type="ORF">Krac_8322</name>
</gene>
<dbReference type="InterPro" id="IPR001005">
    <property type="entry name" value="SANT/Myb"/>
</dbReference>
<dbReference type="EMBL" id="ADVG01000002">
    <property type="protein sequence ID" value="EFH87001.1"/>
    <property type="molecule type" value="Genomic_DNA"/>
</dbReference>
<evidence type="ECO:0000313" key="1">
    <source>
        <dbReference type="EMBL" id="EFH87001.1"/>
    </source>
</evidence>
<name>D6TMK1_KTERA</name>
<comment type="caution">
    <text evidence="1">The sequence shown here is derived from an EMBL/GenBank/DDBJ whole genome shotgun (WGS) entry which is preliminary data.</text>
</comment>
<dbReference type="RefSeq" id="WP_007911774.1">
    <property type="nucleotide sequence ID" value="NZ_ADVG01000002.1"/>
</dbReference>
<sequence length="419" mass="48101">MATLSDPDIPKSKQMKIDYANQAAGLEQKIHQWEIELAAPLTEGDDDEITLYQIHSLLPDIKQDWHKLSFEVRLRFVGALVRKAVLTPVAPSWMKLEIYWKSAIGNFVDVGYIRKFQANGSKWTEEEDALIRKLYPTTDAAEILKRLPGRTWRSILIRASKLRVTRELKNVTNPVVIGEGHTKGRIDWTEQENAVIREKYPLADPLEILELLPGRTWNGVTKHASKLGVLREVRGVQSRVRMETETQTTGISNKAGLVWSEEDDATLREMFNTTDPIEVLKALPGRTWVGINHRADRIGIARRGQAKLPQEVTNAGRVRVRLSWTEEENAVLRQMYPEAEPEEILKNLLPHRTWKSVRVQAHKLKIARKHGKTPNSILLSDQENVTVEDKQFEEEMGLISGVRKVQWMVRRHRQETTAY</sequence>
<reference evidence="1 2" key="1">
    <citation type="journal article" date="2011" name="Stand. Genomic Sci.">
        <title>Non-contiguous finished genome sequence and contextual data of the filamentous soil bacterium Ktedonobacter racemifer type strain (SOSP1-21).</title>
        <authorList>
            <person name="Chang Y.J."/>
            <person name="Land M."/>
            <person name="Hauser L."/>
            <person name="Chertkov O."/>
            <person name="Del Rio T.G."/>
            <person name="Nolan M."/>
            <person name="Copeland A."/>
            <person name="Tice H."/>
            <person name="Cheng J.F."/>
            <person name="Lucas S."/>
            <person name="Han C."/>
            <person name="Goodwin L."/>
            <person name="Pitluck S."/>
            <person name="Ivanova N."/>
            <person name="Ovchinikova G."/>
            <person name="Pati A."/>
            <person name="Chen A."/>
            <person name="Palaniappan K."/>
            <person name="Mavromatis K."/>
            <person name="Liolios K."/>
            <person name="Brettin T."/>
            <person name="Fiebig A."/>
            <person name="Rohde M."/>
            <person name="Abt B."/>
            <person name="Goker M."/>
            <person name="Detter J.C."/>
            <person name="Woyke T."/>
            <person name="Bristow J."/>
            <person name="Eisen J.A."/>
            <person name="Markowitz V."/>
            <person name="Hugenholtz P."/>
            <person name="Kyrpides N.C."/>
            <person name="Klenk H.P."/>
            <person name="Lapidus A."/>
        </authorList>
    </citation>
    <scope>NUCLEOTIDE SEQUENCE [LARGE SCALE GENOMIC DNA]</scope>
    <source>
        <strain evidence="2">DSM 44963</strain>
    </source>
</reference>
<protein>
    <submittedName>
        <fullName evidence="1">Uncharacterized protein</fullName>
    </submittedName>
</protein>
<accession>D6TMK1</accession>
<dbReference type="Proteomes" id="UP000004508">
    <property type="component" value="Unassembled WGS sequence"/>
</dbReference>
<dbReference type="AlphaFoldDB" id="D6TMK1"/>
<keyword evidence="2" id="KW-1185">Reference proteome</keyword>
<dbReference type="CDD" id="cd00167">
    <property type="entry name" value="SANT"/>
    <property type="match status" value="1"/>
</dbReference>
<organism evidence="1 2">
    <name type="scientific">Ktedonobacter racemifer DSM 44963</name>
    <dbReference type="NCBI Taxonomy" id="485913"/>
    <lineage>
        <taxon>Bacteria</taxon>
        <taxon>Bacillati</taxon>
        <taxon>Chloroflexota</taxon>
        <taxon>Ktedonobacteria</taxon>
        <taxon>Ktedonobacterales</taxon>
        <taxon>Ktedonobacteraceae</taxon>
        <taxon>Ktedonobacter</taxon>
    </lineage>
</organism>
<evidence type="ECO:0000313" key="2">
    <source>
        <dbReference type="Proteomes" id="UP000004508"/>
    </source>
</evidence>